<organism evidence="3 4">
    <name type="scientific">Blomia tropicalis</name>
    <name type="common">Mite</name>
    <dbReference type="NCBI Taxonomy" id="40697"/>
    <lineage>
        <taxon>Eukaryota</taxon>
        <taxon>Metazoa</taxon>
        <taxon>Ecdysozoa</taxon>
        <taxon>Arthropoda</taxon>
        <taxon>Chelicerata</taxon>
        <taxon>Arachnida</taxon>
        <taxon>Acari</taxon>
        <taxon>Acariformes</taxon>
        <taxon>Sarcoptiformes</taxon>
        <taxon>Astigmata</taxon>
        <taxon>Glycyphagoidea</taxon>
        <taxon>Echimyopodidae</taxon>
        <taxon>Blomia</taxon>
    </lineage>
</organism>
<reference evidence="3" key="1">
    <citation type="submission" date="2022-12" db="EMBL/GenBank/DDBJ databases">
        <title>Genome assemblies of Blomia tropicalis.</title>
        <authorList>
            <person name="Cui Y."/>
        </authorList>
    </citation>
    <scope>NUCLEOTIDE SEQUENCE</scope>
    <source>
        <tissue evidence="3">Adult mites</tissue>
    </source>
</reference>
<evidence type="ECO:0000256" key="2">
    <source>
        <dbReference type="SAM" id="Phobius"/>
    </source>
</evidence>
<gene>
    <name evidence="3" type="ORF">RDWZM_002703</name>
</gene>
<accession>A0A9Q0MFH2</accession>
<keyword evidence="2" id="KW-1133">Transmembrane helix</keyword>
<dbReference type="AlphaFoldDB" id="A0A9Q0MFH2"/>
<feature type="compositionally biased region" description="Low complexity" evidence="1">
    <location>
        <begin position="159"/>
        <end position="186"/>
    </location>
</feature>
<protein>
    <submittedName>
        <fullName evidence="3">Uncharacterized protein</fullName>
    </submittedName>
</protein>
<sequence>MVANEQSSEIIKSNCFTCSLCIGSVFIVLVLLVTASYIFYFYFGAGKGYAIAIIPLNEMAFTMEKYKSPIISGINDQSFSWTKSSSKGKNSISQSRKYKTDVSIFSVDKKFKNGKNAKKAITKQHIKTPLKQLKEKKIQKDKEKMKLIKTNIKNKNKKQLINPQQNVKETSKSISSSESSNGKSVKPQNSVVSDYVNISVTSGLIDS</sequence>
<keyword evidence="2" id="KW-0812">Transmembrane</keyword>
<dbReference type="EMBL" id="JAPWDV010000001">
    <property type="protein sequence ID" value="KAJ6224158.1"/>
    <property type="molecule type" value="Genomic_DNA"/>
</dbReference>
<keyword evidence="4" id="KW-1185">Reference proteome</keyword>
<name>A0A9Q0MFH2_BLOTA</name>
<evidence type="ECO:0000313" key="3">
    <source>
        <dbReference type="EMBL" id="KAJ6224158.1"/>
    </source>
</evidence>
<feature type="transmembrane region" description="Helical" evidence="2">
    <location>
        <begin position="20"/>
        <end position="43"/>
    </location>
</feature>
<comment type="caution">
    <text evidence="3">The sequence shown here is derived from an EMBL/GenBank/DDBJ whole genome shotgun (WGS) entry which is preliminary data.</text>
</comment>
<evidence type="ECO:0000313" key="4">
    <source>
        <dbReference type="Proteomes" id="UP001142055"/>
    </source>
</evidence>
<proteinExistence type="predicted"/>
<keyword evidence="2" id="KW-0472">Membrane</keyword>
<evidence type="ECO:0000256" key="1">
    <source>
        <dbReference type="SAM" id="MobiDB-lite"/>
    </source>
</evidence>
<dbReference type="Proteomes" id="UP001142055">
    <property type="component" value="Chromosome 1"/>
</dbReference>
<feature type="region of interest" description="Disordered" evidence="1">
    <location>
        <begin position="155"/>
        <end position="188"/>
    </location>
</feature>